<sequence>MIGKDVKMNKSGLAAIKQTSVILRKHLLHANVPATIGALDELIKICDYVAIPDAATLALWLGQVTSRLQDEISSRSIILLSGDEARMFSPEIKKSIQDAFPQTIEDLEEASKCLAFGRFTASVFHLMRGMEGAVKVLCRHLDIVNVDLDWGKLLSAMESKIKDLPKGENKDKWSESHVHLYHVKQAWRNGTMHPKKTYSEEQAVEAFRAVNSFMGHLAMLVQGPSA</sequence>
<evidence type="ECO:0008006" key="3">
    <source>
        <dbReference type="Google" id="ProtNLM"/>
    </source>
</evidence>
<accession>A0A974NWI9</accession>
<dbReference type="RefSeq" id="WP_202095027.1">
    <property type="nucleotide sequence ID" value="NZ_CP061035.1"/>
</dbReference>
<dbReference type="KEGG" id="sari:H5J25_05025"/>
<evidence type="ECO:0000313" key="2">
    <source>
        <dbReference type="Proteomes" id="UP000595894"/>
    </source>
</evidence>
<gene>
    <name evidence="1" type="ORF">H5J25_05025</name>
</gene>
<dbReference type="Proteomes" id="UP000595894">
    <property type="component" value="Chromosome"/>
</dbReference>
<keyword evidence="2" id="KW-1185">Reference proteome</keyword>
<name>A0A974NWI9_9SPHN</name>
<dbReference type="EMBL" id="CP061035">
    <property type="protein sequence ID" value="QQV78097.1"/>
    <property type="molecule type" value="Genomic_DNA"/>
</dbReference>
<proteinExistence type="predicted"/>
<dbReference type="AlphaFoldDB" id="A0A974NWI9"/>
<evidence type="ECO:0000313" key="1">
    <source>
        <dbReference type="EMBL" id="QQV78097.1"/>
    </source>
</evidence>
<protein>
    <recommendedName>
        <fullName evidence="3">HEPN domain-containing protein</fullName>
    </recommendedName>
</protein>
<organism evidence="1 2">
    <name type="scientific">Sphingomonas aliaeris</name>
    <dbReference type="NCBI Taxonomy" id="2759526"/>
    <lineage>
        <taxon>Bacteria</taxon>
        <taxon>Pseudomonadati</taxon>
        <taxon>Pseudomonadota</taxon>
        <taxon>Alphaproteobacteria</taxon>
        <taxon>Sphingomonadales</taxon>
        <taxon>Sphingomonadaceae</taxon>
        <taxon>Sphingomonas</taxon>
    </lineage>
</organism>
<reference evidence="2" key="1">
    <citation type="submission" date="2020-09" db="EMBL/GenBank/DDBJ databases">
        <title>Sphingomonas sp., a new species isolated from pork steak.</title>
        <authorList>
            <person name="Heidler von Heilborn D."/>
        </authorList>
    </citation>
    <scope>NUCLEOTIDE SEQUENCE [LARGE SCALE GENOMIC DNA]</scope>
</reference>